<dbReference type="NCBIfam" id="TIGR03011">
    <property type="entry name" value="sulf_tusB_dsrH"/>
    <property type="match status" value="1"/>
</dbReference>
<dbReference type="Gene3D" id="3.40.1260.10">
    <property type="entry name" value="DsrEFH-like"/>
    <property type="match status" value="1"/>
</dbReference>
<dbReference type="InterPro" id="IPR007215">
    <property type="entry name" value="Sulphur_relay_TusB/DsrH"/>
</dbReference>
<accession>A0A9X2EU62</accession>
<reference evidence="1" key="1">
    <citation type="journal article" date="2022" name="Arch. Microbiol.">
        <title>Microbulbifer okhotskensis sp. nov., isolated from a deep bottom sediment of the Okhotsk Sea.</title>
        <authorList>
            <person name="Romanenko L."/>
            <person name="Kurilenko V."/>
            <person name="Otstavnykh N."/>
            <person name="Velansky P."/>
            <person name="Isaeva M."/>
            <person name="Mikhailov V."/>
        </authorList>
    </citation>
    <scope>NUCLEOTIDE SEQUENCE</scope>
    <source>
        <strain evidence="1">OS29</strain>
    </source>
</reference>
<dbReference type="SUPFAM" id="SSF75169">
    <property type="entry name" value="DsrEFH-like"/>
    <property type="match status" value="1"/>
</dbReference>
<dbReference type="Pfam" id="PF04077">
    <property type="entry name" value="DsrH"/>
    <property type="match status" value="1"/>
</dbReference>
<organism evidence="1 2">
    <name type="scientific">Microbulbifer okhotskensis</name>
    <dbReference type="NCBI Taxonomy" id="2926617"/>
    <lineage>
        <taxon>Bacteria</taxon>
        <taxon>Pseudomonadati</taxon>
        <taxon>Pseudomonadota</taxon>
        <taxon>Gammaproteobacteria</taxon>
        <taxon>Cellvibrionales</taxon>
        <taxon>Microbulbiferaceae</taxon>
        <taxon>Microbulbifer</taxon>
    </lineage>
</organism>
<dbReference type="EMBL" id="JALBWM010000089">
    <property type="protein sequence ID" value="MCO1335886.1"/>
    <property type="molecule type" value="Genomic_DNA"/>
</dbReference>
<evidence type="ECO:0000313" key="2">
    <source>
        <dbReference type="Proteomes" id="UP001139028"/>
    </source>
</evidence>
<dbReference type="AlphaFoldDB" id="A0A9X2EU62"/>
<dbReference type="PANTHER" id="PTHR37526:SF1">
    <property type="entry name" value="PROTEIN TUSB"/>
    <property type="match status" value="1"/>
</dbReference>
<dbReference type="InterPro" id="IPR027396">
    <property type="entry name" value="DsrEFH-like"/>
</dbReference>
<dbReference type="GO" id="GO:1990228">
    <property type="term" value="C:sulfurtransferase complex"/>
    <property type="evidence" value="ECO:0007669"/>
    <property type="project" value="TreeGrafter"/>
</dbReference>
<dbReference type="GO" id="GO:0002143">
    <property type="term" value="P:tRNA wobble position uridine thiolation"/>
    <property type="evidence" value="ECO:0007669"/>
    <property type="project" value="InterPro"/>
</dbReference>
<dbReference type="Proteomes" id="UP001139028">
    <property type="component" value="Unassembled WGS sequence"/>
</dbReference>
<keyword evidence="2" id="KW-1185">Reference proteome</keyword>
<evidence type="ECO:0000313" key="1">
    <source>
        <dbReference type="EMBL" id="MCO1335886.1"/>
    </source>
</evidence>
<name>A0A9X2EU62_9GAMM</name>
<proteinExistence type="predicted"/>
<protein>
    <submittedName>
        <fullName evidence="1">Sulfurtransferase complex subunit TusB</fullName>
    </submittedName>
</protein>
<dbReference type="RefSeq" id="WP_252471021.1">
    <property type="nucleotide sequence ID" value="NZ_JALBWM010000089.1"/>
</dbReference>
<gene>
    <name evidence="1" type="primary">tusB</name>
    <name evidence="1" type="ORF">MO867_16240</name>
</gene>
<comment type="caution">
    <text evidence="1">The sequence shown here is derived from an EMBL/GenBank/DDBJ whole genome shotgun (WGS) entry which is preliminary data.</text>
</comment>
<sequence>MTLHIVSKSPYTSSALKECLGAFASGDALLLIEDGTYVLRHPALETLQSAEIYCLEADAAARGQQQLAATMDRVEMINDARWVQLCTEHQPIVSWFR</sequence>
<dbReference type="PANTHER" id="PTHR37526">
    <property type="entry name" value="PROTEIN TUSB"/>
    <property type="match status" value="1"/>
</dbReference>